<evidence type="ECO:0000313" key="2">
    <source>
        <dbReference type="EMBL" id="KAK3742723.1"/>
    </source>
</evidence>
<accession>A0AAE0YEH6</accession>
<organism evidence="2 3">
    <name type="scientific">Elysia crispata</name>
    <name type="common">lettuce slug</name>
    <dbReference type="NCBI Taxonomy" id="231223"/>
    <lineage>
        <taxon>Eukaryota</taxon>
        <taxon>Metazoa</taxon>
        <taxon>Spiralia</taxon>
        <taxon>Lophotrochozoa</taxon>
        <taxon>Mollusca</taxon>
        <taxon>Gastropoda</taxon>
        <taxon>Heterobranchia</taxon>
        <taxon>Euthyneura</taxon>
        <taxon>Panpulmonata</taxon>
        <taxon>Sacoglossa</taxon>
        <taxon>Placobranchoidea</taxon>
        <taxon>Plakobranchidae</taxon>
        <taxon>Elysia</taxon>
    </lineage>
</organism>
<reference evidence="2" key="1">
    <citation type="journal article" date="2023" name="G3 (Bethesda)">
        <title>A reference genome for the long-term kleptoplast-retaining sea slug Elysia crispata morphotype clarki.</title>
        <authorList>
            <person name="Eastman K.E."/>
            <person name="Pendleton A.L."/>
            <person name="Shaikh M.A."/>
            <person name="Suttiyut T."/>
            <person name="Ogas R."/>
            <person name="Tomko P."/>
            <person name="Gavelis G."/>
            <person name="Widhalm J.R."/>
            <person name="Wisecaver J.H."/>
        </authorList>
    </citation>
    <scope>NUCLEOTIDE SEQUENCE</scope>
    <source>
        <strain evidence="2">ECLA1</strain>
    </source>
</reference>
<proteinExistence type="predicted"/>
<dbReference type="Proteomes" id="UP001283361">
    <property type="component" value="Unassembled WGS sequence"/>
</dbReference>
<sequence>MQINGKPSNISVASWGHTRRPLKAKEKISTELTSVVQNDQQRVLKLSKQSCQSHPPEFQPKKLPDVKKRDTELVRTQNREFIANLTRTLNSEVPRMHIDCIRHACPSRYHAEAMWQKNVQGREKSGRTDQRESRQREILAKWTRESLAKEEFWQNGPERVKPKRNYDTVDLRDSSQKKILGAGLGQREWHSNQLDVVPYPTHHGYKSLTKNLKPYNKEMEKTNSVCGRLNSGNLSVPVCGCVHDVIRFTDCEESVAANSTASPLPTTRILFTCLQSADQAWVLPSTPS</sequence>
<name>A0AAE0YEH6_9GAST</name>
<protein>
    <submittedName>
        <fullName evidence="2">Uncharacterized protein</fullName>
    </submittedName>
</protein>
<feature type="region of interest" description="Disordered" evidence="1">
    <location>
        <begin position="1"/>
        <end position="20"/>
    </location>
</feature>
<dbReference type="AlphaFoldDB" id="A0AAE0YEH6"/>
<comment type="caution">
    <text evidence="2">The sequence shown here is derived from an EMBL/GenBank/DDBJ whole genome shotgun (WGS) entry which is preliminary data.</text>
</comment>
<keyword evidence="3" id="KW-1185">Reference proteome</keyword>
<gene>
    <name evidence="2" type="ORF">RRG08_025665</name>
</gene>
<evidence type="ECO:0000256" key="1">
    <source>
        <dbReference type="SAM" id="MobiDB-lite"/>
    </source>
</evidence>
<dbReference type="EMBL" id="JAWDGP010006345">
    <property type="protein sequence ID" value="KAK3742723.1"/>
    <property type="molecule type" value="Genomic_DNA"/>
</dbReference>
<evidence type="ECO:0000313" key="3">
    <source>
        <dbReference type="Proteomes" id="UP001283361"/>
    </source>
</evidence>
<feature type="compositionally biased region" description="Polar residues" evidence="1">
    <location>
        <begin position="1"/>
        <end position="12"/>
    </location>
</feature>